<proteinExistence type="predicted"/>
<organism evidence="2 3">
    <name type="scientific">Steroidobacter flavus</name>
    <dbReference type="NCBI Taxonomy" id="1842136"/>
    <lineage>
        <taxon>Bacteria</taxon>
        <taxon>Pseudomonadati</taxon>
        <taxon>Pseudomonadota</taxon>
        <taxon>Gammaproteobacteria</taxon>
        <taxon>Steroidobacterales</taxon>
        <taxon>Steroidobacteraceae</taxon>
        <taxon>Steroidobacter</taxon>
    </lineage>
</organism>
<feature type="signal peptide" evidence="1">
    <location>
        <begin position="1"/>
        <end position="17"/>
    </location>
</feature>
<evidence type="ECO:0000313" key="3">
    <source>
        <dbReference type="Proteomes" id="UP001595904"/>
    </source>
</evidence>
<protein>
    <recommendedName>
        <fullName evidence="4">Lipoprotein</fullName>
    </recommendedName>
</protein>
<accession>A0ABV8T500</accession>
<dbReference type="Proteomes" id="UP001595904">
    <property type="component" value="Unassembled WGS sequence"/>
</dbReference>
<dbReference type="RefSeq" id="WP_380605761.1">
    <property type="nucleotide sequence ID" value="NZ_JBHSDU010000015.1"/>
</dbReference>
<feature type="chain" id="PRO_5046752564" description="Lipoprotein" evidence="1">
    <location>
        <begin position="18"/>
        <end position="194"/>
    </location>
</feature>
<reference evidence="3" key="1">
    <citation type="journal article" date="2019" name="Int. J. Syst. Evol. Microbiol.">
        <title>The Global Catalogue of Microorganisms (GCM) 10K type strain sequencing project: providing services to taxonomists for standard genome sequencing and annotation.</title>
        <authorList>
            <consortium name="The Broad Institute Genomics Platform"/>
            <consortium name="The Broad Institute Genome Sequencing Center for Infectious Disease"/>
            <person name="Wu L."/>
            <person name="Ma J."/>
        </authorList>
    </citation>
    <scope>NUCLEOTIDE SEQUENCE [LARGE SCALE GENOMIC DNA]</scope>
    <source>
        <strain evidence="3">CGMCC 1.10759</strain>
    </source>
</reference>
<dbReference type="EMBL" id="JBHSDU010000015">
    <property type="protein sequence ID" value="MFC4314522.1"/>
    <property type="molecule type" value="Genomic_DNA"/>
</dbReference>
<dbReference type="PROSITE" id="PS51257">
    <property type="entry name" value="PROKAR_LIPOPROTEIN"/>
    <property type="match status" value="1"/>
</dbReference>
<evidence type="ECO:0008006" key="4">
    <source>
        <dbReference type="Google" id="ProtNLM"/>
    </source>
</evidence>
<sequence length="194" mass="21682">MKYSALLLSLMILTGCATQPTVKSWIDPKSSVTITAQTEPLVLIRAEPAPSMNERDYAQLTAIEVNRMGERKLYLVAILWSSAEIWSDQQNTFASAFQQIDVNVGDRTVALTPYTGEVSELGISEELPLPIPGSSHIYFPISRDDLRAISRSSKIQLTARGKPDALRRYEEWQDGRQSLNDFLGQLPELNQPQS</sequence>
<name>A0ABV8T500_9GAMM</name>
<keyword evidence="3" id="KW-1185">Reference proteome</keyword>
<evidence type="ECO:0000256" key="1">
    <source>
        <dbReference type="SAM" id="SignalP"/>
    </source>
</evidence>
<evidence type="ECO:0000313" key="2">
    <source>
        <dbReference type="EMBL" id="MFC4314522.1"/>
    </source>
</evidence>
<comment type="caution">
    <text evidence="2">The sequence shown here is derived from an EMBL/GenBank/DDBJ whole genome shotgun (WGS) entry which is preliminary data.</text>
</comment>
<gene>
    <name evidence="2" type="ORF">ACFPN2_35980</name>
</gene>
<keyword evidence="1" id="KW-0732">Signal</keyword>